<reference evidence="3" key="1">
    <citation type="journal article" date="2013" name="Nat. Biotechnol.">
        <title>Chinese hamster genome sequenced from sorted chromosomes.</title>
        <authorList>
            <person name="Brinkrolf K."/>
            <person name="Rupp O."/>
            <person name="Laux H."/>
            <person name="Kollin F."/>
            <person name="Ernst W."/>
            <person name="Linke B."/>
            <person name="Kofler R."/>
            <person name="Romand S."/>
            <person name="Hesse F."/>
            <person name="Budach W.E."/>
            <person name="Galosy S."/>
            <person name="Muller D."/>
            <person name="Noll T."/>
            <person name="Wienberg J."/>
            <person name="Jostock T."/>
            <person name="Leonard M."/>
            <person name="Grillari J."/>
            <person name="Tauch A."/>
            <person name="Goesmann A."/>
            <person name="Helk B."/>
            <person name="Mott J.E."/>
            <person name="Puhler A."/>
            <person name="Borth N."/>
        </authorList>
    </citation>
    <scope>NUCLEOTIDE SEQUENCE [LARGE SCALE GENOMIC DNA]</scope>
    <source>
        <strain evidence="3">17A/GY</strain>
    </source>
</reference>
<evidence type="ECO:0000313" key="2">
    <source>
        <dbReference type="EMBL" id="ERE38665.1"/>
    </source>
</evidence>
<protein>
    <submittedName>
        <fullName evidence="2">Collectin-10-like protein</fullName>
    </submittedName>
</protein>
<evidence type="ECO:0000313" key="3">
    <source>
        <dbReference type="Proteomes" id="UP000030759"/>
    </source>
</evidence>
<keyword evidence="1" id="KW-0732">Signal</keyword>
<dbReference type="Proteomes" id="UP000030759">
    <property type="component" value="Unassembled WGS sequence"/>
</dbReference>
<dbReference type="AlphaFoldDB" id="A0A061HTB3"/>
<name>A0A061HTB3_CRIGR</name>
<organism evidence="2 3">
    <name type="scientific">Cricetulus griseus</name>
    <name type="common">Chinese hamster</name>
    <name type="synonym">Cricetulus barabensis griseus</name>
    <dbReference type="NCBI Taxonomy" id="10029"/>
    <lineage>
        <taxon>Eukaryota</taxon>
        <taxon>Metazoa</taxon>
        <taxon>Chordata</taxon>
        <taxon>Craniata</taxon>
        <taxon>Vertebrata</taxon>
        <taxon>Euteleostomi</taxon>
        <taxon>Mammalia</taxon>
        <taxon>Eutheria</taxon>
        <taxon>Euarchontoglires</taxon>
        <taxon>Glires</taxon>
        <taxon>Rodentia</taxon>
        <taxon>Myomorpha</taxon>
        <taxon>Muroidea</taxon>
        <taxon>Cricetidae</taxon>
        <taxon>Cricetinae</taxon>
        <taxon>Cricetulus</taxon>
    </lineage>
</organism>
<proteinExistence type="predicted"/>
<evidence type="ECO:0000256" key="1">
    <source>
        <dbReference type="SAM" id="SignalP"/>
    </source>
</evidence>
<dbReference type="EMBL" id="KE691439">
    <property type="protein sequence ID" value="ERE38665.1"/>
    <property type="molecule type" value="Genomic_DNA"/>
</dbReference>
<accession>A0A061HTB3</accession>
<gene>
    <name evidence="2" type="ORF">H671_21747</name>
</gene>
<feature type="chain" id="PRO_5001600245" evidence="1">
    <location>
        <begin position="28"/>
        <end position="82"/>
    </location>
</feature>
<feature type="signal peptide" evidence="1">
    <location>
        <begin position="1"/>
        <end position="27"/>
    </location>
</feature>
<sequence>MSGFRVLLQSNQFILLLLLLLQFQSLGLDIDSRPAAEVCATHTISPGPKVLGFIMYFGYLPSIRCGVGKNSSTVLLAATLSE</sequence>